<evidence type="ECO:0000256" key="2">
    <source>
        <dbReference type="SAM" id="Phobius"/>
    </source>
</evidence>
<dbReference type="OrthoDB" id="782346at2759"/>
<proteinExistence type="predicted"/>
<comment type="caution">
    <text evidence="3">The sequence shown here is derived from an EMBL/GenBank/DDBJ whole genome shotgun (WGS) entry which is preliminary data.</text>
</comment>
<protein>
    <submittedName>
        <fullName evidence="3">Uncharacterized protein</fullName>
    </submittedName>
</protein>
<evidence type="ECO:0000256" key="1">
    <source>
        <dbReference type="SAM" id="MobiDB-lite"/>
    </source>
</evidence>
<dbReference type="Proteomes" id="UP001141806">
    <property type="component" value="Unassembled WGS sequence"/>
</dbReference>
<reference evidence="3" key="1">
    <citation type="journal article" date="2023" name="Plant J.">
        <title>The genome of the king protea, Protea cynaroides.</title>
        <authorList>
            <person name="Chang J."/>
            <person name="Duong T.A."/>
            <person name="Schoeman C."/>
            <person name="Ma X."/>
            <person name="Roodt D."/>
            <person name="Barker N."/>
            <person name="Li Z."/>
            <person name="Van de Peer Y."/>
            <person name="Mizrachi E."/>
        </authorList>
    </citation>
    <scope>NUCLEOTIDE SEQUENCE</scope>
    <source>
        <tissue evidence="3">Young leaves</tissue>
    </source>
</reference>
<sequence length="171" mass="18124">MLWYQQATRLTERYSQQVAIPQSKGDDQVELADGLLGCIQVITWFGFLFDGRSDILSIYFAFTVFLFNTPSSAIAFTISLAGLSGQIVGDSVASSLLVAGIVYIPAEEELQSSVSGNASHSPSGSGVGGGEGNHSHPAPAESCGMSLYGCHLPSDVIWAPTARQQPPSQHF</sequence>
<dbReference type="EMBL" id="JAMYWD010000004">
    <property type="protein sequence ID" value="KAJ4973793.1"/>
    <property type="molecule type" value="Genomic_DNA"/>
</dbReference>
<evidence type="ECO:0000313" key="3">
    <source>
        <dbReference type="EMBL" id="KAJ4973793.1"/>
    </source>
</evidence>
<name>A0A9Q0KNF5_9MAGN</name>
<keyword evidence="2" id="KW-0812">Transmembrane</keyword>
<dbReference type="AlphaFoldDB" id="A0A9Q0KNF5"/>
<feature type="region of interest" description="Disordered" evidence="1">
    <location>
        <begin position="113"/>
        <end position="137"/>
    </location>
</feature>
<gene>
    <name evidence="3" type="ORF">NE237_006967</name>
</gene>
<evidence type="ECO:0000313" key="4">
    <source>
        <dbReference type="Proteomes" id="UP001141806"/>
    </source>
</evidence>
<keyword evidence="2" id="KW-0472">Membrane</keyword>
<keyword evidence="4" id="KW-1185">Reference proteome</keyword>
<keyword evidence="2" id="KW-1133">Transmembrane helix</keyword>
<accession>A0A9Q0KNF5</accession>
<organism evidence="3 4">
    <name type="scientific">Protea cynaroides</name>
    <dbReference type="NCBI Taxonomy" id="273540"/>
    <lineage>
        <taxon>Eukaryota</taxon>
        <taxon>Viridiplantae</taxon>
        <taxon>Streptophyta</taxon>
        <taxon>Embryophyta</taxon>
        <taxon>Tracheophyta</taxon>
        <taxon>Spermatophyta</taxon>
        <taxon>Magnoliopsida</taxon>
        <taxon>Proteales</taxon>
        <taxon>Proteaceae</taxon>
        <taxon>Protea</taxon>
    </lineage>
</organism>
<feature type="transmembrane region" description="Helical" evidence="2">
    <location>
        <begin position="56"/>
        <end position="81"/>
    </location>
</feature>